<dbReference type="AlphaFoldDB" id="A0AA40CND3"/>
<keyword evidence="4" id="KW-1185">Reference proteome</keyword>
<feature type="region of interest" description="Disordered" evidence="1">
    <location>
        <begin position="366"/>
        <end position="394"/>
    </location>
</feature>
<feature type="compositionally biased region" description="Low complexity" evidence="1">
    <location>
        <begin position="100"/>
        <end position="111"/>
    </location>
</feature>
<feature type="region of interest" description="Disordered" evidence="1">
    <location>
        <begin position="1"/>
        <end position="111"/>
    </location>
</feature>
<dbReference type="EMBL" id="JAUJDW010000063">
    <property type="protein sequence ID" value="KAK0644842.1"/>
    <property type="molecule type" value="Genomic_DNA"/>
</dbReference>
<feature type="compositionally biased region" description="Low complexity" evidence="1">
    <location>
        <begin position="30"/>
        <end position="82"/>
    </location>
</feature>
<keyword evidence="2" id="KW-1133">Transmembrane helix</keyword>
<comment type="caution">
    <text evidence="3">The sequence shown here is derived from an EMBL/GenBank/DDBJ whole genome shotgun (WGS) entry which is preliminary data.</text>
</comment>
<feature type="region of interest" description="Disordered" evidence="1">
    <location>
        <begin position="184"/>
        <end position="221"/>
    </location>
</feature>
<feature type="region of interest" description="Disordered" evidence="1">
    <location>
        <begin position="410"/>
        <end position="434"/>
    </location>
</feature>
<accession>A0AA40CND3</accession>
<gene>
    <name evidence="3" type="ORF">DIS24_g8499</name>
</gene>
<evidence type="ECO:0000313" key="4">
    <source>
        <dbReference type="Proteomes" id="UP001175001"/>
    </source>
</evidence>
<feature type="transmembrane region" description="Helical" evidence="2">
    <location>
        <begin position="227"/>
        <end position="250"/>
    </location>
</feature>
<keyword evidence="2" id="KW-0812">Transmembrane</keyword>
<evidence type="ECO:0000256" key="1">
    <source>
        <dbReference type="SAM" id="MobiDB-lite"/>
    </source>
</evidence>
<evidence type="ECO:0000256" key="2">
    <source>
        <dbReference type="SAM" id="Phobius"/>
    </source>
</evidence>
<protein>
    <submittedName>
        <fullName evidence="3">Uncharacterized protein</fullName>
    </submittedName>
</protein>
<sequence length="642" mass="66801">MAEPPSTITTVNGRRCTRVRRTTTLLAGNTSSTSPATSTAAAPGTQTTAAPATTVPPLSSTEAASPVPAPSSSAPTQPEASQGLSSEPATSAPAQSSLVSAGPSQPSSISSPSTIFAVVTTATGSVAFTSSSDASSSFASSAVLNTLPSSTIPVTTTAQSGSSDTLSAVVSVVSASTFIVSQPTTASDSTSSLTGGTEGSGLEGSGTSSHDDHSSSHHSNHGLSPGAIAGIVLGVVFGIAAIIALILFCLKRRKERREGLDEKSAGQGGLAGTPPHSGLAAKWAALTAGLAAKAGLKPSGTDGMARRAPESPAFEPVARSSYSSAGSAGSAGSTRHLRSTSAPAQPPAGRFAAFKQKFQKPQTFVPERRGRAVSTDSIPSFYSPTPPQLEDLPESLNPFRDPVPSSYRVTNPDRASLSPKVQTPQSALLGGNLNDIRSPLTPGMANWREPTPQFGFPASIEPQNPFLDPRDTQKRISASTISVARRNSMGLPPIARVASHARSQSGNPRALSQARSSWYSEDSGYVSPSHPSAHVLPLRPPRSNPFADRFGKHLYPSSFPECQRGFWKGSAARTHPAAECPQFLTHGTVPRASGNNFNRSLFLAQSTWQPGNLVWLKWTQQSGQWSQWQTENHSEPRNTRQK</sequence>
<keyword evidence="2" id="KW-0472">Membrane</keyword>
<proteinExistence type="predicted"/>
<dbReference type="CDD" id="cd12087">
    <property type="entry name" value="TM_EGFR-like"/>
    <property type="match status" value="1"/>
</dbReference>
<name>A0AA40CND3_9PEZI</name>
<evidence type="ECO:0000313" key="3">
    <source>
        <dbReference type="EMBL" id="KAK0644842.1"/>
    </source>
</evidence>
<feature type="compositionally biased region" description="Polar residues" evidence="1">
    <location>
        <begin position="83"/>
        <end position="99"/>
    </location>
</feature>
<reference evidence="3" key="1">
    <citation type="submission" date="2023-06" db="EMBL/GenBank/DDBJ databases">
        <title>Multi-omics analyses reveal the molecular pathogenesis toolkit of Lasiodiplodia hormozganensis, a cross-kingdom pathogen.</title>
        <authorList>
            <person name="Felix C."/>
            <person name="Meneses R."/>
            <person name="Goncalves M.F.M."/>
            <person name="Tilleman L."/>
            <person name="Duarte A.S."/>
            <person name="Jorrin-Novo J.V."/>
            <person name="Van De Peer Y."/>
            <person name="Deforce D."/>
            <person name="Van Nieuwerburgh F."/>
            <person name="Esteves A.C."/>
            <person name="Alves A."/>
        </authorList>
    </citation>
    <scope>NUCLEOTIDE SEQUENCE</scope>
    <source>
        <strain evidence="3">CBS 339.90</strain>
    </source>
</reference>
<organism evidence="3 4">
    <name type="scientific">Lasiodiplodia hormozganensis</name>
    <dbReference type="NCBI Taxonomy" id="869390"/>
    <lineage>
        <taxon>Eukaryota</taxon>
        <taxon>Fungi</taxon>
        <taxon>Dikarya</taxon>
        <taxon>Ascomycota</taxon>
        <taxon>Pezizomycotina</taxon>
        <taxon>Dothideomycetes</taxon>
        <taxon>Dothideomycetes incertae sedis</taxon>
        <taxon>Botryosphaeriales</taxon>
        <taxon>Botryosphaeriaceae</taxon>
        <taxon>Lasiodiplodia</taxon>
    </lineage>
</organism>
<feature type="region of interest" description="Disordered" evidence="1">
    <location>
        <begin position="297"/>
        <end position="347"/>
    </location>
</feature>
<feature type="compositionally biased region" description="Low complexity" evidence="1">
    <location>
        <begin position="184"/>
        <end position="195"/>
    </location>
</feature>
<dbReference type="Proteomes" id="UP001175001">
    <property type="component" value="Unassembled WGS sequence"/>
</dbReference>
<feature type="compositionally biased region" description="Polar residues" evidence="1">
    <location>
        <begin position="374"/>
        <end position="383"/>
    </location>
</feature>
<feature type="compositionally biased region" description="Low complexity" evidence="1">
    <location>
        <begin position="320"/>
        <end position="333"/>
    </location>
</feature>